<dbReference type="InterPro" id="IPR015421">
    <property type="entry name" value="PyrdxlP-dep_Trfase_major"/>
</dbReference>
<dbReference type="EC" id="2.6.1.9" evidence="9"/>
<dbReference type="Gene3D" id="3.90.1150.10">
    <property type="entry name" value="Aspartate Aminotransferase, domain 1"/>
    <property type="match status" value="1"/>
</dbReference>
<dbReference type="GO" id="GO:0004400">
    <property type="term" value="F:histidinol-phosphate transaminase activity"/>
    <property type="evidence" value="ECO:0007669"/>
    <property type="project" value="UniProtKB-UniRule"/>
</dbReference>
<dbReference type="PANTHER" id="PTHR43643">
    <property type="entry name" value="HISTIDINOL-PHOSPHATE AMINOTRANSFERASE 2"/>
    <property type="match status" value="1"/>
</dbReference>
<dbReference type="NCBIfam" id="TIGR01141">
    <property type="entry name" value="hisC"/>
    <property type="match status" value="1"/>
</dbReference>
<proteinExistence type="inferred from homology"/>
<evidence type="ECO:0000256" key="7">
    <source>
        <dbReference type="ARBA" id="ARBA00023102"/>
    </source>
</evidence>
<comment type="catalytic activity">
    <reaction evidence="8 9">
        <text>L-histidinol phosphate + 2-oxoglutarate = 3-(imidazol-4-yl)-2-oxopropyl phosphate + L-glutamate</text>
        <dbReference type="Rhea" id="RHEA:23744"/>
        <dbReference type="ChEBI" id="CHEBI:16810"/>
        <dbReference type="ChEBI" id="CHEBI:29985"/>
        <dbReference type="ChEBI" id="CHEBI:57766"/>
        <dbReference type="ChEBI" id="CHEBI:57980"/>
        <dbReference type="EC" id="2.6.1.9"/>
    </reaction>
</comment>
<keyword evidence="12" id="KW-1185">Reference proteome</keyword>
<evidence type="ECO:0000256" key="6">
    <source>
        <dbReference type="ARBA" id="ARBA00022898"/>
    </source>
</evidence>
<dbReference type="InterPro" id="IPR001917">
    <property type="entry name" value="Aminotrans_II_pyridoxalP_BS"/>
</dbReference>
<gene>
    <name evidence="9" type="primary">hisC</name>
    <name evidence="11" type="ORF">AFK71_18500</name>
</gene>
<dbReference type="SUPFAM" id="SSF53383">
    <property type="entry name" value="PLP-dependent transferases"/>
    <property type="match status" value="1"/>
</dbReference>
<dbReference type="GO" id="GO:0030170">
    <property type="term" value="F:pyridoxal phosphate binding"/>
    <property type="evidence" value="ECO:0007669"/>
    <property type="project" value="InterPro"/>
</dbReference>
<keyword evidence="4 9" id="KW-0032">Aminotransferase</keyword>
<dbReference type="GeneID" id="66870474"/>
<dbReference type="PANTHER" id="PTHR43643:SF3">
    <property type="entry name" value="HISTIDINOL-PHOSPHATE AMINOTRANSFERASE"/>
    <property type="match status" value="1"/>
</dbReference>
<dbReference type="UniPathway" id="UPA00031">
    <property type="reaction ID" value="UER00012"/>
</dbReference>
<keyword evidence="9" id="KW-0028">Amino-acid biosynthesis</keyword>
<dbReference type="InterPro" id="IPR005861">
    <property type="entry name" value="HisP_aminotrans"/>
</dbReference>
<dbReference type="GO" id="GO:0000105">
    <property type="term" value="P:L-histidine biosynthetic process"/>
    <property type="evidence" value="ECO:0007669"/>
    <property type="project" value="UniProtKB-UniRule"/>
</dbReference>
<dbReference type="PROSITE" id="PS00599">
    <property type="entry name" value="AA_TRANSFER_CLASS_2"/>
    <property type="match status" value="1"/>
</dbReference>
<dbReference type="PATRIC" id="fig|1473.5.peg.2435"/>
<evidence type="ECO:0000313" key="12">
    <source>
        <dbReference type="Proteomes" id="UP000036780"/>
    </source>
</evidence>
<keyword evidence="6 9" id="KW-0663">Pyridoxal phosphate</keyword>
<comment type="caution">
    <text evidence="11">The sequence shown here is derived from an EMBL/GenBank/DDBJ whole genome shotgun (WGS) entry which is preliminary data.</text>
</comment>
<sequence>MRAKAALKQIAPYQQGKQIQDIKAQYQIERIVKLSSNENPYGYSNEIKQFLASFEPAFDIYPDGYTARLRKDLANKLNVNESEIIFGSGSEEIVQMICRAYLFTGVNTVMATPTFPQYKHNATIEGATVKEIPTVDGSHDLADMLDTIDEDTNVVWLCSPNNPTGTSIAKQDLISFMDNCPEHILVVLDEAYYEYLDEAKDLHAMECIQEYSNLIVLRTFSKAYGLAGLRIGYGVANETIINQLNVVRGPFNTTSIAQQVAQIALTDQAFIKETKRKNLLVKQDFQVFLDQLGWNYFPSETNFMLVMTPTSGTEMFNFLIQYGFIVRPGELLGIPNTIRFTLGLKDDMQRLQELFSLYHKQNS</sequence>
<comment type="pathway">
    <text evidence="2 9">Amino-acid biosynthesis; L-histidine biosynthesis; L-histidine from 5-phospho-alpha-D-ribose 1-diphosphate: step 7/9.</text>
</comment>
<comment type="subunit">
    <text evidence="3 9">Homodimer.</text>
</comment>
<evidence type="ECO:0000256" key="3">
    <source>
        <dbReference type="ARBA" id="ARBA00011738"/>
    </source>
</evidence>
<comment type="similarity">
    <text evidence="9">Belongs to the class-II pyridoxal-phosphate-dependent aminotransferase family. Histidinol-phosphate aminotransferase subfamily.</text>
</comment>
<dbReference type="Proteomes" id="UP000036780">
    <property type="component" value="Unassembled WGS sequence"/>
</dbReference>
<dbReference type="InterPro" id="IPR015424">
    <property type="entry name" value="PyrdxlP-dep_Trfase"/>
</dbReference>
<dbReference type="Gene3D" id="3.40.640.10">
    <property type="entry name" value="Type I PLP-dependent aspartate aminotransferase-like (Major domain)"/>
    <property type="match status" value="1"/>
</dbReference>
<dbReference type="OrthoDB" id="9813612at2"/>
<reference evidence="12" key="1">
    <citation type="submission" date="2015-07" db="EMBL/GenBank/DDBJ databases">
        <title>Fjat-10053 dsm26.</title>
        <authorList>
            <person name="Liu B."/>
            <person name="Wang J."/>
            <person name="Zhu Y."/>
            <person name="Liu G."/>
            <person name="Chen Q."/>
            <person name="Chen Z."/>
            <person name="Lan J."/>
            <person name="Che J."/>
            <person name="Ge C."/>
            <person name="Shi H."/>
            <person name="Pan Z."/>
            <person name="Liu X."/>
        </authorList>
    </citation>
    <scope>NUCLEOTIDE SEQUENCE [LARGE SCALE GENOMIC DNA]</scope>
    <source>
        <strain evidence="12">DSM 26</strain>
    </source>
</reference>
<evidence type="ECO:0000256" key="1">
    <source>
        <dbReference type="ARBA" id="ARBA00001933"/>
    </source>
</evidence>
<dbReference type="Pfam" id="PF00155">
    <property type="entry name" value="Aminotran_1_2"/>
    <property type="match status" value="1"/>
</dbReference>
<comment type="cofactor">
    <cofactor evidence="1 9">
        <name>pyridoxal 5'-phosphate</name>
        <dbReference type="ChEBI" id="CHEBI:597326"/>
    </cofactor>
</comment>
<accession>A0A0L0QP78</accession>
<evidence type="ECO:0000256" key="4">
    <source>
        <dbReference type="ARBA" id="ARBA00022576"/>
    </source>
</evidence>
<feature type="domain" description="Aminotransferase class I/classII large" evidence="10">
    <location>
        <begin position="31"/>
        <end position="347"/>
    </location>
</feature>
<evidence type="ECO:0000256" key="8">
    <source>
        <dbReference type="ARBA" id="ARBA00047481"/>
    </source>
</evidence>
<name>A0A0L0QP78_VIRPA</name>
<keyword evidence="5 9" id="KW-0808">Transferase</keyword>
<evidence type="ECO:0000256" key="5">
    <source>
        <dbReference type="ARBA" id="ARBA00022679"/>
    </source>
</evidence>
<dbReference type="RefSeq" id="WP_050352940.1">
    <property type="nucleotide sequence ID" value="NZ_CP073011.1"/>
</dbReference>
<evidence type="ECO:0000313" key="11">
    <source>
        <dbReference type="EMBL" id="KNE20366.1"/>
    </source>
</evidence>
<dbReference type="AlphaFoldDB" id="A0A0L0QP78"/>
<dbReference type="HAMAP" id="MF_01023">
    <property type="entry name" value="HisC_aminotrans_2"/>
    <property type="match status" value="1"/>
</dbReference>
<dbReference type="InterPro" id="IPR004839">
    <property type="entry name" value="Aminotransferase_I/II_large"/>
</dbReference>
<evidence type="ECO:0000256" key="9">
    <source>
        <dbReference type="HAMAP-Rule" id="MF_01023"/>
    </source>
</evidence>
<evidence type="ECO:0000259" key="10">
    <source>
        <dbReference type="Pfam" id="PF00155"/>
    </source>
</evidence>
<keyword evidence="7 9" id="KW-0368">Histidine biosynthesis</keyword>
<feature type="modified residue" description="N6-(pyridoxal phosphate)lysine" evidence="9">
    <location>
        <position position="222"/>
    </location>
</feature>
<dbReference type="InterPro" id="IPR050106">
    <property type="entry name" value="HistidinolP_aminotransfase"/>
</dbReference>
<dbReference type="InterPro" id="IPR015422">
    <property type="entry name" value="PyrdxlP-dep_Trfase_small"/>
</dbReference>
<organism evidence="11 12">
    <name type="scientific">Virgibacillus pantothenticus</name>
    <dbReference type="NCBI Taxonomy" id="1473"/>
    <lineage>
        <taxon>Bacteria</taxon>
        <taxon>Bacillati</taxon>
        <taxon>Bacillota</taxon>
        <taxon>Bacilli</taxon>
        <taxon>Bacillales</taxon>
        <taxon>Bacillaceae</taxon>
        <taxon>Virgibacillus</taxon>
    </lineage>
</organism>
<evidence type="ECO:0000256" key="2">
    <source>
        <dbReference type="ARBA" id="ARBA00005011"/>
    </source>
</evidence>
<dbReference type="CDD" id="cd00609">
    <property type="entry name" value="AAT_like"/>
    <property type="match status" value="1"/>
</dbReference>
<dbReference type="EMBL" id="LGTO01000007">
    <property type="protein sequence ID" value="KNE20366.1"/>
    <property type="molecule type" value="Genomic_DNA"/>
</dbReference>
<protein>
    <recommendedName>
        <fullName evidence="9">Histidinol-phosphate aminotransferase</fullName>
        <ecNumber evidence="9">2.6.1.9</ecNumber>
    </recommendedName>
    <alternativeName>
        <fullName evidence="9">Imidazole acetol-phosphate transaminase</fullName>
    </alternativeName>
</protein>